<proteinExistence type="predicted"/>
<organism evidence="2 3">
    <name type="scientific">Bipolaris oryzae ATCC 44560</name>
    <dbReference type="NCBI Taxonomy" id="930090"/>
    <lineage>
        <taxon>Eukaryota</taxon>
        <taxon>Fungi</taxon>
        <taxon>Dikarya</taxon>
        <taxon>Ascomycota</taxon>
        <taxon>Pezizomycotina</taxon>
        <taxon>Dothideomycetes</taxon>
        <taxon>Pleosporomycetidae</taxon>
        <taxon>Pleosporales</taxon>
        <taxon>Pleosporineae</taxon>
        <taxon>Pleosporaceae</taxon>
        <taxon>Bipolaris</taxon>
    </lineage>
</organism>
<dbReference type="GeneID" id="19119145"/>
<dbReference type="RefSeq" id="XP_007692703.1">
    <property type="nucleotide sequence ID" value="XM_007694513.1"/>
</dbReference>
<evidence type="ECO:0000313" key="2">
    <source>
        <dbReference type="EMBL" id="EUC40776.1"/>
    </source>
</evidence>
<evidence type="ECO:0000256" key="1">
    <source>
        <dbReference type="SAM" id="MobiDB-lite"/>
    </source>
</evidence>
<dbReference type="Proteomes" id="UP000054032">
    <property type="component" value="Unassembled WGS sequence"/>
</dbReference>
<feature type="region of interest" description="Disordered" evidence="1">
    <location>
        <begin position="1"/>
        <end position="59"/>
    </location>
</feature>
<name>W6ZAP7_COCMI</name>
<dbReference type="HOGENOM" id="CLU_2039250_0_0_1"/>
<keyword evidence="3" id="KW-1185">Reference proteome</keyword>
<accession>W6ZAP7</accession>
<gene>
    <name evidence="2" type="ORF">COCMIDRAFT_107902</name>
</gene>
<protein>
    <submittedName>
        <fullName evidence="2">Uncharacterized protein</fullName>
    </submittedName>
</protein>
<dbReference type="OrthoDB" id="3771498at2759"/>
<dbReference type="EMBL" id="KI964140">
    <property type="protein sequence ID" value="EUC40776.1"/>
    <property type="molecule type" value="Genomic_DNA"/>
</dbReference>
<dbReference type="KEGG" id="bor:COCMIDRAFT_107902"/>
<reference evidence="2 3" key="1">
    <citation type="journal article" date="2013" name="PLoS Genet.">
        <title>Comparative genome structure, secondary metabolite, and effector coding capacity across Cochliobolus pathogens.</title>
        <authorList>
            <person name="Condon B.J."/>
            <person name="Leng Y."/>
            <person name="Wu D."/>
            <person name="Bushley K.E."/>
            <person name="Ohm R.A."/>
            <person name="Otillar R."/>
            <person name="Martin J."/>
            <person name="Schackwitz W."/>
            <person name="Grimwood J."/>
            <person name="MohdZainudin N."/>
            <person name="Xue C."/>
            <person name="Wang R."/>
            <person name="Manning V.A."/>
            <person name="Dhillon B."/>
            <person name="Tu Z.J."/>
            <person name="Steffenson B.J."/>
            <person name="Salamov A."/>
            <person name="Sun H."/>
            <person name="Lowry S."/>
            <person name="LaButti K."/>
            <person name="Han J."/>
            <person name="Copeland A."/>
            <person name="Lindquist E."/>
            <person name="Barry K."/>
            <person name="Schmutz J."/>
            <person name="Baker S.E."/>
            <person name="Ciuffetti L.M."/>
            <person name="Grigoriev I.V."/>
            <person name="Zhong S."/>
            <person name="Turgeon B.G."/>
        </authorList>
    </citation>
    <scope>NUCLEOTIDE SEQUENCE [LARGE SCALE GENOMIC DNA]</scope>
    <source>
        <strain evidence="2 3">ATCC 44560</strain>
    </source>
</reference>
<evidence type="ECO:0000313" key="3">
    <source>
        <dbReference type="Proteomes" id="UP000054032"/>
    </source>
</evidence>
<dbReference type="AlphaFoldDB" id="W6ZAP7"/>
<sequence length="148" mass="16368">MPRSSQKYPIDSDDDENTPLHLADKNEDEYIPLRPMSEDDDESPAASLGPDAVGDGQRVALSKQTRAILDRQLNGIPSTRNHQEFSLWPYATKRDKMAILVSSMAGLVAGAANPFISVRPLLSQSSPFPTKKSYRKTDLSIDSYFLAN</sequence>